<dbReference type="Proteomes" id="UP000426857">
    <property type="component" value="Chromosome"/>
</dbReference>
<keyword evidence="2" id="KW-0472">Membrane</keyword>
<evidence type="ECO:0000313" key="4">
    <source>
        <dbReference type="Proteomes" id="UP000426857"/>
    </source>
</evidence>
<sequence>MTDATPANPNPPQRHAPETPQSEANPATASSTAYSVRIVAGLLLIVVFGGLPTVVEGRPLWAAILGLVGVVAGAVLIGMAVNSMLRERRARARANAGARAGADARRR</sequence>
<keyword evidence="2" id="KW-1133">Transmembrane helix</keyword>
<feature type="compositionally biased region" description="Polar residues" evidence="1">
    <location>
        <begin position="19"/>
        <end position="28"/>
    </location>
</feature>
<dbReference type="RefSeq" id="WP_155869870.1">
    <property type="nucleotide sequence ID" value="NZ_CP046322.1"/>
</dbReference>
<evidence type="ECO:0000256" key="2">
    <source>
        <dbReference type="SAM" id="Phobius"/>
    </source>
</evidence>
<name>A0A6B8THI4_9CORY</name>
<gene>
    <name evidence="3" type="ORF">FOB82_09315</name>
</gene>
<organism evidence="3 4">
    <name type="scientific">Corynebacterium xerosis</name>
    <dbReference type="NCBI Taxonomy" id="1725"/>
    <lineage>
        <taxon>Bacteria</taxon>
        <taxon>Bacillati</taxon>
        <taxon>Actinomycetota</taxon>
        <taxon>Actinomycetes</taxon>
        <taxon>Mycobacteriales</taxon>
        <taxon>Corynebacteriaceae</taxon>
        <taxon>Corynebacterium</taxon>
    </lineage>
</organism>
<feature type="transmembrane region" description="Helical" evidence="2">
    <location>
        <begin position="34"/>
        <end position="54"/>
    </location>
</feature>
<feature type="transmembrane region" description="Helical" evidence="2">
    <location>
        <begin position="60"/>
        <end position="81"/>
    </location>
</feature>
<feature type="region of interest" description="Disordered" evidence="1">
    <location>
        <begin position="1"/>
        <end position="28"/>
    </location>
</feature>
<dbReference type="KEGG" id="cxe:FOB82_09315"/>
<evidence type="ECO:0000313" key="3">
    <source>
        <dbReference type="EMBL" id="QGS35114.1"/>
    </source>
</evidence>
<evidence type="ECO:0000256" key="1">
    <source>
        <dbReference type="SAM" id="MobiDB-lite"/>
    </source>
</evidence>
<keyword evidence="2" id="KW-0812">Transmembrane</keyword>
<dbReference type="EMBL" id="CP046322">
    <property type="protein sequence ID" value="QGS35114.1"/>
    <property type="molecule type" value="Genomic_DNA"/>
</dbReference>
<proteinExistence type="predicted"/>
<dbReference type="AlphaFoldDB" id="A0A6B8THI4"/>
<reference evidence="3 4" key="1">
    <citation type="submission" date="2019-11" db="EMBL/GenBank/DDBJ databases">
        <title>FDA dAtabase for Regulatory Grade micrObial Sequences (FDA-ARGOS): Supporting development and validation of Infectious Disease Dx tests.</title>
        <authorList>
            <person name="Kerrigan L."/>
            <person name="Long C."/>
            <person name="Tallon L."/>
            <person name="Sadzewicz L."/>
            <person name="Vavikolanu K."/>
            <person name="Mehta A."/>
            <person name="Aluvathingal J."/>
            <person name="Nadendla S."/>
            <person name="Yan Y."/>
            <person name="Sichtig H."/>
        </authorList>
    </citation>
    <scope>NUCLEOTIDE SEQUENCE [LARGE SCALE GENOMIC DNA]</scope>
    <source>
        <strain evidence="3 4">FDAARGOS_674</strain>
    </source>
</reference>
<protein>
    <submittedName>
        <fullName evidence="3">Uncharacterized protein</fullName>
    </submittedName>
</protein>
<accession>A0A6B8THI4</accession>